<dbReference type="Gene3D" id="3.30.1370.120">
    <property type="match status" value="1"/>
</dbReference>
<dbReference type="RefSeq" id="WP_273437444.1">
    <property type="nucleotide sequence ID" value="NZ_PKUN01000001.1"/>
</dbReference>
<dbReference type="Proteomes" id="UP000235015">
    <property type="component" value="Unassembled WGS sequence"/>
</dbReference>
<evidence type="ECO:0000313" key="4">
    <source>
        <dbReference type="EMBL" id="PLX63641.1"/>
    </source>
</evidence>
<proteinExistence type="inferred from homology"/>
<evidence type="ECO:0000259" key="3">
    <source>
        <dbReference type="Pfam" id="PF00263"/>
    </source>
</evidence>
<organism evidence="4 5">
    <name type="scientific">Sedimenticola selenatireducens</name>
    <dbReference type="NCBI Taxonomy" id="191960"/>
    <lineage>
        <taxon>Bacteria</taxon>
        <taxon>Pseudomonadati</taxon>
        <taxon>Pseudomonadota</taxon>
        <taxon>Gammaproteobacteria</taxon>
        <taxon>Chromatiales</taxon>
        <taxon>Sedimenticolaceae</taxon>
        <taxon>Sedimenticola</taxon>
    </lineage>
</organism>
<reference evidence="4 5" key="1">
    <citation type="submission" date="2017-11" db="EMBL/GenBank/DDBJ databases">
        <title>Genome-resolved metagenomics identifies genetic mobility, metabolic interactions, and unexpected diversity in perchlorate-reducing communities.</title>
        <authorList>
            <person name="Barnum T.P."/>
            <person name="Figueroa I.A."/>
            <person name="Carlstrom C.I."/>
            <person name="Lucas L.N."/>
            <person name="Engelbrektson A.L."/>
            <person name="Coates J.D."/>
        </authorList>
    </citation>
    <scope>NUCLEOTIDE SEQUENCE [LARGE SCALE GENOMIC DNA]</scope>
    <source>
        <strain evidence="4">BM301</strain>
    </source>
</reference>
<dbReference type="GO" id="GO:0009306">
    <property type="term" value="P:protein secretion"/>
    <property type="evidence" value="ECO:0007669"/>
    <property type="project" value="InterPro"/>
</dbReference>
<gene>
    <name evidence="4" type="ORF">C0630_01765</name>
</gene>
<sequence>MKQSLLLLILLIFCAQSAADYPLEIIQLKSRPVAEIIPILQPFIDNDGSIAGMNDQLIIRTSPDNLVEIKKILQRLDQPPKKLQISVRQSAGEHQSQRAVEADMNTMIGKRAKVIVGQPQNGGIRLRMKEARTRSHLDATHTLQVLEGYPAFISTGQSVPVSEQTTIINNNTVYQQTTARYKNVSSGFYVIPRINGSVVTLEISPQMNRTGNTQSHYEIQQAHTTVSGRLGEWISIGGVSQDSVENGHGILKNTRTTNSDDRAMELLVEEINL</sequence>
<feature type="signal peptide" evidence="2">
    <location>
        <begin position="1"/>
        <end position="18"/>
    </location>
</feature>
<dbReference type="InterPro" id="IPR038591">
    <property type="entry name" value="NolW-like_sf"/>
</dbReference>
<keyword evidence="2" id="KW-0732">Signal</keyword>
<name>A0A2N6D1S1_9GAMM</name>
<dbReference type="Pfam" id="PF00263">
    <property type="entry name" value="Secretin"/>
    <property type="match status" value="1"/>
</dbReference>
<dbReference type="STRING" id="1111735.GCA_000428045_02404"/>
<comment type="similarity">
    <text evidence="1">Belongs to the bacterial secretin family.</text>
</comment>
<feature type="chain" id="PRO_5014827549" description="Type II/III secretion system secretin-like domain-containing protein" evidence="2">
    <location>
        <begin position="19"/>
        <end position="273"/>
    </location>
</feature>
<evidence type="ECO:0000313" key="5">
    <source>
        <dbReference type="Proteomes" id="UP000235015"/>
    </source>
</evidence>
<dbReference type="InterPro" id="IPR004846">
    <property type="entry name" value="T2SS/T3SS_dom"/>
</dbReference>
<evidence type="ECO:0000256" key="2">
    <source>
        <dbReference type="SAM" id="SignalP"/>
    </source>
</evidence>
<evidence type="ECO:0000256" key="1">
    <source>
        <dbReference type="RuleBase" id="RU004003"/>
    </source>
</evidence>
<dbReference type="EMBL" id="PKUN01000001">
    <property type="protein sequence ID" value="PLX63641.1"/>
    <property type="molecule type" value="Genomic_DNA"/>
</dbReference>
<comment type="caution">
    <text evidence="4">The sequence shown here is derived from an EMBL/GenBank/DDBJ whole genome shotgun (WGS) entry which is preliminary data.</text>
</comment>
<protein>
    <recommendedName>
        <fullName evidence="3">Type II/III secretion system secretin-like domain-containing protein</fullName>
    </recommendedName>
</protein>
<feature type="domain" description="Type II/III secretion system secretin-like" evidence="3">
    <location>
        <begin position="134"/>
        <end position="246"/>
    </location>
</feature>
<accession>A0A2N6D1S1</accession>
<dbReference type="AlphaFoldDB" id="A0A2N6D1S1"/>